<reference evidence="2 3" key="1">
    <citation type="submission" date="2018-03" db="EMBL/GenBank/DDBJ databases">
        <title>Genomic Encyclopedia of Archaeal and Bacterial Type Strains, Phase II (KMG-II): from individual species to whole genera.</title>
        <authorList>
            <person name="Goeker M."/>
        </authorList>
    </citation>
    <scope>NUCLEOTIDE SEQUENCE [LARGE SCALE GENOMIC DNA]</scope>
    <source>
        <strain evidence="2 3">DSM 28354</strain>
    </source>
</reference>
<protein>
    <recommendedName>
        <fullName evidence="4">Cytochrome c oxidase polypeptide IV</fullName>
    </recommendedName>
</protein>
<name>A0A2T0SPV9_9BACT</name>
<keyword evidence="1" id="KW-0812">Transmembrane</keyword>
<gene>
    <name evidence="2" type="ORF">CLV58_11421</name>
</gene>
<keyword evidence="3" id="KW-1185">Reference proteome</keyword>
<evidence type="ECO:0000256" key="1">
    <source>
        <dbReference type="SAM" id="Phobius"/>
    </source>
</evidence>
<dbReference type="Gene3D" id="1.10.287.70">
    <property type="match status" value="1"/>
</dbReference>
<evidence type="ECO:0000313" key="3">
    <source>
        <dbReference type="Proteomes" id="UP000238375"/>
    </source>
</evidence>
<keyword evidence="1" id="KW-0472">Membrane</keyword>
<dbReference type="EMBL" id="PVTE01000014">
    <property type="protein sequence ID" value="PRY35436.1"/>
    <property type="molecule type" value="Genomic_DNA"/>
</dbReference>
<sequence>MIIMNKEQYERIQNRENWEAARPRKLPRPTYWPFYFAMGLAFLGWSVKAGWVIAGAGLVILTIALTGWITDLRHESGKRGNNRSTAADRR</sequence>
<organism evidence="2 3">
    <name type="scientific">Spirosoma oryzae</name>
    <dbReference type="NCBI Taxonomy" id="1469603"/>
    <lineage>
        <taxon>Bacteria</taxon>
        <taxon>Pseudomonadati</taxon>
        <taxon>Bacteroidota</taxon>
        <taxon>Cytophagia</taxon>
        <taxon>Cytophagales</taxon>
        <taxon>Cytophagaceae</taxon>
        <taxon>Spirosoma</taxon>
    </lineage>
</organism>
<dbReference type="RefSeq" id="WP_245882360.1">
    <property type="nucleotide sequence ID" value="NZ_PVTE01000014.1"/>
</dbReference>
<feature type="transmembrane region" description="Helical" evidence="1">
    <location>
        <begin position="29"/>
        <end position="45"/>
    </location>
</feature>
<feature type="transmembrane region" description="Helical" evidence="1">
    <location>
        <begin position="51"/>
        <end position="69"/>
    </location>
</feature>
<comment type="caution">
    <text evidence="2">The sequence shown here is derived from an EMBL/GenBank/DDBJ whole genome shotgun (WGS) entry which is preliminary data.</text>
</comment>
<dbReference type="AlphaFoldDB" id="A0A2T0SPV9"/>
<evidence type="ECO:0000313" key="2">
    <source>
        <dbReference type="EMBL" id="PRY35436.1"/>
    </source>
</evidence>
<evidence type="ECO:0008006" key="4">
    <source>
        <dbReference type="Google" id="ProtNLM"/>
    </source>
</evidence>
<accession>A0A2T0SPV9</accession>
<keyword evidence="1" id="KW-1133">Transmembrane helix</keyword>
<dbReference type="Proteomes" id="UP000238375">
    <property type="component" value="Unassembled WGS sequence"/>
</dbReference>
<proteinExistence type="predicted"/>